<evidence type="ECO:0000313" key="1">
    <source>
        <dbReference type="EMBL" id="KAK4566926.1"/>
    </source>
</evidence>
<dbReference type="EMBL" id="JAXUIC010000010">
    <property type="protein sequence ID" value="KAK4566926.1"/>
    <property type="molecule type" value="Genomic_DNA"/>
</dbReference>
<dbReference type="Proteomes" id="UP001324115">
    <property type="component" value="Unassembled WGS sequence"/>
</dbReference>
<accession>A0AAN7EBI3</accession>
<proteinExistence type="predicted"/>
<comment type="caution">
    <text evidence="1">The sequence shown here is derived from an EMBL/GenBank/DDBJ whole genome shotgun (WGS) entry which is preliminary data.</text>
</comment>
<protein>
    <submittedName>
        <fullName evidence="1">Uncharacterized protein</fullName>
    </submittedName>
</protein>
<dbReference type="AlphaFoldDB" id="A0AAN7EBI3"/>
<name>A0AAN7EBI3_QUERU</name>
<organism evidence="1 2">
    <name type="scientific">Quercus rubra</name>
    <name type="common">Northern red oak</name>
    <name type="synonym">Quercus borealis</name>
    <dbReference type="NCBI Taxonomy" id="3512"/>
    <lineage>
        <taxon>Eukaryota</taxon>
        <taxon>Viridiplantae</taxon>
        <taxon>Streptophyta</taxon>
        <taxon>Embryophyta</taxon>
        <taxon>Tracheophyta</taxon>
        <taxon>Spermatophyta</taxon>
        <taxon>Magnoliopsida</taxon>
        <taxon>eudicotyledons</taxon>
        <taxon>Gunneridae</taxon>
        <taxon>Pentapetalae</taxon>
        <taxon>rosids</taxon>
        <taxon>fabids</taxon>
        <taxon>Fagales</taxon>
        <taxon>Fagaceae</taxon>
        <taxon>Quercus</taxon>
    </lineage>
</organism>
<gene>
    <name evidence="1" type="ORF">RGQ29_002967</name>
</gene>
<sequence length="88" mass="9672">METLHTHFYFLKTEPFISNQPLNFKASSSSLAEYAAIADYEFEASSSSSLPKADEGLEVAKLGISQEIISALAKRGITKLFLIQNLCV</sequence>
<reference evidence="1 2" key="1">
    <citation type="journal article" date="2023" name="G3 (Bethesda)">
        <title>A haplotype-resolved chromosome-scale genome for Quercus rubra L. provides insights into the genetics of adaptive traits for red oak species.</title>
        <authorList>
            <person name="Kapoor B."/>
            <person name="Jenkins J."/>
            <person name="Schmutz J."/>
            <person name="Zhebentyayeva T."/>
            <person name="Kuelheim C."/>
            <person name="Coggeshall M."/>
            <person name="Heim C."/>
            <person name="Lasky J.R."/>
            <person name="Leites L."/>
            <person name="Islam-Faridi N."/>
            <person name="Romero-Severson J."/>
            <person name="DeLeo V.L."/>
            <person name="Lucas S.M."/>
            <person name="Lazic D."/>
            <person name="Gailing O."/>
            <person name="Carlson J."/>
            <person name="Staton M."/>
        </authorList>
    </citation>
    <scope>NUCLEOTIDE SEQUENCE [LARGE SCALE GENOMIC DNA]</scope>
    <source>
        <strain evidence="1">Pseudo-F2</strain>
    </source>
</reference>
<keyword evidence="2" id="KW-1185">Reference proteome</keyword>
<evidence type="ECO:0000313" key="2">
    <source>
        <dbReference type="Proteomes" id="UP001324115"/>
    </source>
</evidence>